<dbReference type="Gene3D" id="2.40.37.10">
    <property type="entry name" value="Lyase, Ornithine Decarboxylase, Chain A, domain 1"/>
    <property type="match status" value="1"/>
</dbReference>
<dbReference type="InterPro" id="IPR011079">
    <property type="entry name" value="Ala_racemase_C"/>
</dbReference>
<evidence type="ECO:0000256" key="2">
    <source>
        <dbReference type="ARBA" id="ARBA00001933"/>
    </source>
</evidence>
<dbReference type="EMBL" id="FWXJ01000013">
    <property type="protein sequence ID" value="SMC72469.1"/>
    <property type="molecule type" value="Genomic_DNA"/>
</dbReference>
<dbReference type="EC" id="5.1.1.1" evidence="5"/>
<feature type="modified residue" description="N6-(pyridoxal phosphate)lysine" evidence="5 6">
    <location>
        <position position="35"/>
    </location>
</feature>
<protein>
    <recommendedName>
        <fullName evidence="5">Alanine racemase</fullName>
        <ecNumber evidence="5">5.1.1.1</ecNumber>
    </recommendedName>
</protein>
<dbReference type="FunFam" id="3.20.20.10:FF:000002">
    <property type="entry name" value="Alanine racemase"/>
    <property type="match status" value="1"/>
</dbReference>
<dbReference type="PANTHER" id="PTHR30511">
    <property type="entry name" value="ALANINE RACEMASE"/>
    <property type="match status" value="1"/>
</dbReference>
<feature type="binding site" evidence="5 7">
    <location>
        <position position="140"/>
    </location>
    <ligand>
        <name>substrate</name>
    </ligand>
</feature>
<dbReference type="OrthoDB" id="9813814at2"/>
<reference evidence="9 10" key="1">
    <citation type="submission" date="2017-04" db="EMBL/GenBank/DDBJ databases">
        <authorList>
            <person name="Afonso C.L."/>
            <person name="Miller P.J."/>
            <person name="Scott M.A."/>
            <person name="Spackman E."/>
            <person name="Goraichik I."/>
            <person name="Dimitrov K.M."/>
            <person name="Suarez D.L."/>
            <person name="Swayne D.E."/>
        </authorList>
    </citation>
    <scope>NUCLEOTIDE SEQUENCE [LARGE SCALE GENOMIC DNA]</scope>
    <source>
        <strain evidence="9 10">VK13</strain>
    </source>
</reference>
<evidence type="ECO:0000313" key="10">
    <source>
        <dbReference type="Proteomes" id="UP000192708"/>
    </source>
</evidence>
<feature type="binding site" evidence="5 7">
    <location>
        <position position="322"/>
    </location>
    <ligand>
        <name>substrate</name>
    </ligand>
</feature>
<dbReference type="GO" id="GO:0030632">
    <property type="term" value="P:D-alanine biosynthetic process"/>
    <property type="evidence" value="ECO:0007669"/>
    <property type="project" value="UniProtKB-UniRule"/>
</dbReference>
<comment type="catalytic activity">
    <reaction evidence="1 5">
        <text>L-alanine = D-alanine</text>
        <dbReference type="Rhea" id="RHEA:20249"/>
        <dbReference type="ChEBI" id="CHEBI:57416"/>
        <dbReference type="ChEBI" id="CHEBI:57972"/>
        <dbReference type="EC" id="5.1.1.1"/>
    </reaction>
</comment>
<evidence type="ECO:0000256" key="3">
    <source>
        <dbReference type="ARBA" id="ARBA00022898"/>
    </source>
</evidence>
<dbReference type="UniPathway" id="UPA00042">
    <property type="reaction ID" value="UER00497"/>
</dbReference>
<dbReference type="Proteomes" id="UP000192708">
    <property type="component" value="Unassembled WGS sequence"/>
</dbReference>
<comment type="cofactor">
    <cofactor evidence="2 5 6">
        <name>pyridoxal 5'-phosphate</name>
        <dbReference type="ChEBI" id="CHEBI:597326"/>
    </cofactor>
</comment>
<proteinExistence type="inferred from homology"/>
<dbReference type="PRINTS" id="PR00992">
    <property type="entry name" value="ALARACEMASE"/>
</dbReference>
<dbReference type="GO" id="GO:0008784">
    <property type="term" value="F:alanine racemase activity"/>
    <property type="evidence" value="ECO:0007669"/>
    <property type="project" value="UniProtKB-UniRule"/>
</dbReference>
<dbReference type="InterPro" id="IPR000821">
    <property type="entry name" value="Ala_racemase"/>
</dbReference>
<evidence type="ECO:0000256" key="6">
    <source>
        <dbReference type="PIRSR" id="PIRSR600821-50"/>
    </source>
</evidence>
<feature type="active site" description="Proton acceptor; specific for L-alanine" evidence="5">
    <location>
        <position position="264"/>
    </location>
</feature>
<dbReference type="GO" id="GO:0030170">
    <property type="term" value="F:pyridoxal phosphate binding"/>
    <property type="evidence" value="ECO:0007669"/>
    <property type="project" value="UniProtKB-UniRule"/>
</dbReference>
<dbReference type="HAMAP" id="MF_01201">
    <property type="entry name" value="Ala_racemase"/>
    <property type="match status" value="1"/>
</dbReference>
<comment type="similarity">
    <text evidence="5">Belongs to the alanine racemase family.</text>
</comment>
<comment type="function">
    <text evidence="5">Catalyzes the interconversion of L-alanine and D-alanine. May also act on other amino acids.</text>
</comment>
<dbReference type="SUPFAM" id="SSF50621">
    <property type="entry name" value="Alanine racemase C-terminal domain-like"/>
    <property type="match status" value="1"/>
</dbReference>
<dbReference type="GO" id="GO:0005829">
    <property type="term" value="C:cytosol"/>
    <property type="evidence" value="ECO:0007669"/>
    <property type="project" value="TreeGrafter"/>
</dbReference>
<dbReference type="NCBIfam" id="TIGR00492">
    <property type="entry name" value="alr"/>
    <property type="match status" value="1"/>
</dbReference>
<comment type="pathway">
    <text evidence="5">Amino-acid biosynthesis; D-alanine biosynthesis; D-alanine from L-alanine: step 1/1.</text>
</comment>
<evidence type="ECO:0000256" key="4">
    <source>
        <dbReference type="ARBA" id="ARBA00023235"/>
    </source>
</evidence>
<dbReference type="STRING" id="1938817.SAMN06296008_11361"/>
<accession>A0A1W2BHP6</accession>
<dbReference type="CDD" id="cd06827">
    <property type="entry name" value="PLPDE_III_AR_proteobact"/>
    <property type="match status" value="1"/>
</dbReference>
<keyword evidence="4 5" id="KW-0413">Isomerase</keyword>
<feature type="domain" description="Alanine racemase C-terminal" evidence="8">
    <location>
        <begin position="243"/>
        <end position="377"/>
    </location>
</feature>
<dbReference type="Gene3D" id="3.20.20.10">
    <property type="entry name" value="Alanine racemase"/>
    <property type="match status" value="1"/>
</dbReference>
<evidence type="ECO:0000259" key="8">
    <source>
        <dbReference type="SMART" id="SM01005"/>
    </source>
</evidence>
<organism evidence="9 10">
    <name type="scientific">Polynucleobacter kasalickyi</name>
    <dbReference type="NCBI Taxonomy" id="1938817"/>
    <lineage>
        <taxon>Bacteria</taxon>
        <taxon>Pseudomonadati</taxon>
        <taxon>Pseudomonadota</taxon>
        <taxon>Betaproteobacteria</taxon>
        <taxon>Burkholderiales</taxon>
        <taxon>Burkholderiaceae</taxon>
        <taxon>Polynucleobacter</taxon>
    </lineage>
</organism>
<dbReference type="InterPro" id="IPR009006">
    <property type="entry name" value="Ala_racemase/Decarboxylase_C"/>
</dbReference>
<gene>
    <name evidence="9" type="ORF">SAMN06296008_11361</name>
</gene>
<dbReference type="SUPFAM" id="SSF51419">
    <property type="entry name" value="PLP-binding barrel"/>
    <property type="match status" value="1"/>
</dbReference>
<dbReference type="Pfam" id="PF01168">
    <property type="entry name" value="Ala_racemase_N"/>
    <property type="match status" value="1"/>
</dbReference>
<evidence type="ECO:0000313" key="9">
    <source>
        <dbReference type="EMBL" id="SMC72469.1"/>
    </source>
</evidence>
<name>A0A1W2BHP6_9BURK</name>
<sequence>MNRPILATIVTQNLKDNLIQVKNLSNQRFVWAVVKANAYGHSLRAAFIGFAEADGLALLDLQQVLELREMGWHKRILLLEGIFSEEELKQVHQTESNIVVHHFLQLEWIEQYVSSLSLSEAEQFKSKVEIWLKLNSGMNRLGFKSGEYGLAYNHLLHSGYKVHHLTHFANADDEKIAPTVADQWEIFEHTTQWMEGYRSAANSSAILNYPDVHADWVRPGILLYGASPTGKYHDIAHLKFKPGMTLSSEIISIQEIGSGDSVGYGSQFVAKRNTRVGIVACGYADGYPRHAKEGTPVWVQFSNDEIANLGGVRVPLIGRVSMDMITIDLSSVPQANIGTKVELWGNNVPIDDVAMYSDTVGYELMCAVTQRVPLKVI</sequence>
<dbReference type="InterPro" id="IPR001608">
    <property type="entry name" value="Ala_racemase_N"/>
</dbReference>
<keyword evidence="10" id="KW-1185">Reference proteome</keyword>
<dbReference type="PANTHER" id="PTHR30511:SF0">
    <property type="entry name" value="ALANINE RACEMASE, CATABOLIC-RELATED"/>
    <property type="match status" value="1"/>
</dbReference>
<evidence type="ECO:0000256" key="5">
    <source>
        <dbReference type="HAMAP-Rule" id="MF_01201"/>
    </source>
</evidence>
<evidence type="ECO:0000256" key="1">
    <source>
        <dbReference type="ARBA" id="ARBA00000316"/>
    </source>
</evidence>
<dbReference type="InterPro" id="IPR029066">
    <property type="entry name" value="PLP-binding_barrel"/>
</dbReference>
<dbReference type="Pfam" id="PF00842">
    <property type="entry name" value="Ala_racemase_C"/>
    <property type="match status" value="1"/>
</dbReference>
<feature type="active site" description="Proton acceptor; specific for D-alanine" evidence="5">
    <location>
        <position position="35"/>
    </location>
</feature>
<keyword evidence="3 5" id="KW-0663">Pyridoxal phosphate</keyword>
<evidence type="ECO:0000256" key="7">
    <source>
        <dbReference type="PIRSR" id="PIRSR600821-52"/>
    </source>
</evidence>
<dbReference type="SMART" id="SM01005">
    <property type="entry name" value="Ala_racemase_C"/>
    <property type="match status" value="1"/>
</dbReference>
<dbReference type="AlphaFoldDB" id="A0A1W2BHP6"/>
<dbReference type="RefSeq" id="WP_084285081.1">
    <property type="nucleotide sequence ID" value="NZ_FWXJ01000013.1"/>
</dbReference>